<comment type="caution">
    <text evidence="3">The sequence shown here is derived from an EMBL/GenBank/DDBJ whole genome shotgun (WGS) entry which is preliminary data.</text>
</comment>
<accession>A0A9Q1KQL5</accession>
<feature type="compositionally biased region" description="Basic and acidic residues" evidence="1">
    <location>
        <begin position="132"/>
        <end position="162"/>
    </location>
</feature>
<gene>
    <name evidence="3" type="ORF">Cgig2_022873</name>
</gene>
<dbReference type="OrthoDB" id="1751576at2759"/>
<reference evidence="3" key="1">
    <citation type="submission" date="2022-04" db="EMBL/GenBank/DDBJ databases">
        <title>Carnegiea gigantea Genome sequencing and assembly v2.</title>
        <authorList>
            <person name="Copetti D."/>
            <person name="Sanderson M.J."/>
            <person name="Burquez A."/>
            <person name="Wojciechowski M.F."/>
        </authorList>
    </citation>
    <scope>NUCLEOTIDE SEQUENCE</scope>
    <source>
        <strain evidence="3">SGP5-SGP5p</strain>
        <tissue evidence="3">Aerial part</tissue>
    </source>
</reference>
<proteinExistence type="predicted"/>
<dbReference type="AlphaFoldDB" id="A0A9Q1KQL5"/>
<evidence type="ECO:0000256" key="1">
    <source>
        <dbReference type="SAM" id="MobiDB-lite"/>
    </source>
</evidence>
<organism evidence="3 4">
    <name type="scientific">Carnegiea gigantea</name>
    <dbReference type="NCBI Taxonomy" id="171969"/>
    <lineage>
        <taxon>Eukaryota</taxon>
        <taxon>Viridiplantae</taxon>
        <taxon>Streptophyta</taxon>
        <taxon>Embryophyta</taxon>
        <taxon>Tracheophyta</taxon>
        <taxon>Spermatophyta</taxon>
        <taxon>Magnoliopsida</taxon>
        <taxon>eudicotyledons</taxon>
        <taxon>Gunneridae</taxon>
        <taxon>Pentapetalae</taxon>
        <taxon>Caryophyllales</taxon>
        <taxon>Cactineae</taxon>
        <taxon>Cactaceae</taxon>
        <taxon>Cactoideae</taxon>
        <taxon>Echinocereeae</taxon>
        <taxon>Carnegiea</taxon>
    </lineage>
</organism>
<evidence type="ECO:0000313" key="4">
    <source>
        <dbReference type="Proteomes" id="UP001153076"/>
    </source>
</evidence>
<dbReference type="InterPro" id="IPR058594">
    <property type="entry name" value="PB1-like_dom_pln"/>
</dbReference>
<protein>
    <recommendedName>
        <fullName evidence="2">PB1-like domain-containing protein</fullName>
    </recommendedName>
</protein>
<sequence>MRMRFKCKTVDDDIIVVMHREGAFVDSEELEYVVGEVTENNLVDIYKVSRFEILGLAKDVGFANVEDFYYFIPSISKDGFRICHTDNDSLYMVVVRAINGKGLMVYLVYKVHIANVIRKALALPSPTSESEYVLKAKPRPEKQLGGRHDKEASTSKAKEKRNINFSEVNANNEGKTNFDDVNTSNVVASSVFNYKKHMDTEFQSEYQDSKEEMKTK</sequence>
<feature type="domain" description="PB1-like" evidence="2">
    <location>
        <begin position="11"/>
        <end position="107"/>
    </location>
</feature>
<evidence type="ECO:0000313" key="3">
    <source>
        <dbReference type="EMBL" id="KAJ8447144.1"/>
    </source>
</evidence>
<keyword evidence="4" id="KW-1185">Reference proteome</keyword>
<evidence type="ECO:0000259" key="2">
    <source>
        <dbReference type="Pfam" id="PF26130"/>
    </source>
</evidence>
<dbReference type="Pfam" id="PF26130">
    <property type="entry name" value="PB1-like"/>
    <property type="match status" value="1"/>
</dbReference>
<name>A0A9Q1KQL5_9CARY</name>
<dbReference type="Proteomes" id="UP001153076">
    <property type="component" value="Unassembled WGS sequence"/>
</dbReference>
<feature type="region of interest" description="Disordered" evidence="1">
    <location>
        <begin position="132"/>
        <end position="164"/>
    </location>
</feature>
<dbReference type="EMBL" id="JAKOGI010000041">
    <property type="protein sequence ID" value="KAJ8447144.1"/>
    <property type="molecule type" value="Genomic_DNA"/>
</dbReference>